<feature type="compositionally biased region" description="Polar residues" evidence="3">
    <location>
        <begin position="578"/>
        <end position="587"/>
    </location>
</feature>
<feature type="compositionally biased region" description="Polar residues" evidence="3">
    <location>
        <begin position="877"/>
        <end position="894"/>
    </location>
</feature>
<dbReference type="EMBL" id="ML978273">
    <property type="protein sequence ID" value="KAF2025156.1"/>
    <property type="molecule type" value="Genomic_DNA"/>
</dbReference>
<keyword evidence="1 2" id="KW-0728">SH3 domain</keyword>
<feature type="compositionally biased region" description="Acidic residues" evidence="3">
    <location>
        <begin position="808"/>
        <end position="821"/>
    </location>
</feature>
<feature type="compositionally biased region" description="Acidic residues" evidence="3">
    <location>
        <begin position="106"/>
        <end position="125"/>
    </location>
</feature>
<feature type="compositionally biased region" description="Low complexity" evidence="3">
    <location>
        <begin position="128"/>
        <end position="137"/>
    </location>
</feature>
<dbReference type="PANTHER" id="PTHR47775:SF1">
    <property type="entry name" value="BUD SITE SELECTION PROTEIN 14"/>
    <property type="match status" value="1"/>
</dbReference>
<keyword evidence="6" id="KW-1185">Reference proteome</keyword>
<gene>
    <name evidence="5" type="ORF">EK21DRAFT_104171</name>
</gene>
<dbReference type="GO" id="GO:0015630">
    <property type="term" value="C:microtubule cytoskeleton"/>
    <property type="evidence" value="ECO:0007669"/>
    <property type="project" value="TreeGrafter"/>
</dbReference>
<feature type="compositionally biased region" description="Basic and acidic residues" evidence="3">
    <location>
        <begin position="789"/>
        <end position="799"/>
    </location>
</feature>
<evidence type="ECO:0000256" key="2">
    <source>
        <dbReference type="PROSITE-ProRule" id="PRU00192"/>
    </source>
</evidence>
<dbReference type="InterPro" id="IPR036028">
    <property type="entry name" value="SH3-like_dom_sf"/>
</dbReference>
<dbReference type="PANTHER" id="PTHR47775">
    <property type="entry name" value="BUD SITE SELECTION PROTEIN 14"/>
    <property type="match status" value="1"/>
</dbReference>
<dbReference type="InterPro" id="IPR001452">
    <property type="entry name" value="SH3_domain"/>
</dbReference>
<dbReference type="FunFam" id="2.30.30.40:FF:000035">
    <property type="entry name" value="SH3 domain containing protein"/>
    <property type="match status" value="1"/>
</dbReference>
<reference evidence="5" key="1">
    <citation type="journal article" date="2020" name="Stud. Mycol.">
        <title>101 Dothideomycetes genomes: a test case for predicting lifestyles and emergence of pathogens.</title>
        <authorList>
            <person name="Haridas S."/>
            <person name="Albert R."/>
            <person name="Binder M."/>
            <person name="Bloem J."/>
            <person name="Labutti K."/>
            <person name="Salamov A."/>
            <person name="Andreopoulos B."/>
            <person name="Baker S."/>
            <person name="Barry K."/>
            <person name="Bills G."/>
            <person name="Bluhm B."/>
            <person name="Cannon C."/>
            <person name="Castanera R."/>
            <person name="Culley D."/>
            <person name="Daum C."/>
            <person name="Ezra D."/>
            <person name="Gonzalez J."/>
            <person name="Henrissat B."/>
            <person name="Kuo A."/>
            <person name="Liang C."/>
            <person name="Lipzen A."/>
            <person name="Lutzoni F."/>
            <person name="Magnuson J."/>
            <person name="Mondo S."/>
            <person name="Nolan M."/>
            <person name="Ohm R."/>
            <person name="Pangilinan J."/>
            <person name="Park H.-J."/>
            <person name="Ramirez L."/>
            <person name="Alfaro M."/>
            <person name="Sun H."/>
            <person name="Tritt A."/>
            <person name="Yoshinaga Y."/>
            <person name="Zwiers L.-H."/>
            <person name="Turgeon B."/>
            <person name="Goodwin S."/>
            <person name="Spatafora J."/>
            <person name="Crous P."/>
            <person name="Grigoriev I."/>
        </authorList>
    </citation>
    <scope>NUCLEOTIDE SEQUENCE</scope>
    <source>
        <strain evidence="5">CBS 110217</strain>
    </source>
</reference>
<protein>
    <recommendedName>
        <fullName evidence="4">SH3 domain-containing protein</fullName>
    </recommendedName>
</protein>
<dbReference type="GO" id="GO:0008104">
    <property type="term" value="P:intracellular protein localization"/>
    <property type="evidence" value="ECO:0007669"/>
    <property type="project" value="TreeGrafter"/>
</dbReference>
<feature type="region of interest" description="Disordered" evidence="3">
    <location>
        <begin position="510"/>
        <end position="960"/>
    </location>
</feature>
<feature type="compositionally biased region" description="Low complexity" evidence="3">
    <location>
        <begin position="158"/>
        <end position="171"/>
    </location>
</feature>
<name>A0A9P4LG28_9PLEO</name>
<sequence>MLTLIDTLDLQDKSSPTAQDHSQQPERPAPLGIGPAAPHQQASLRQVEEERTSEEVRLQNAWSNAGTHLREDPGSDDERTVVNTNGQQNSQQDETAIRLNGGISGDGDDSDMQDGDVEEDMDDDMMDKISSSPSIDDGGYSFPLQPPTWPQRRESLTPNSSPMCSVASSSPFTTTPIHFPICVASARRRFDVPAPDSTPVSPSRSSPIPFSYRSPQKNDSKSAEHHRGEYVWTPTTGLDSDSDSGMDTTMSPRSKQRKAVELRLRFAREDSQASVVSDFDEDQASSMLRPMQPPGSNSPDDAMPVSPPRTTNGTPPPRVKTPDEDDSWTTDSDADTWDETMDNDDVSNDVSFSDDPRFVDSGWGGECLRETEDIDFEFVYALHTFVATVEGQANATKGDTMVLLDDSNSYWWLVRVVKDSSIGYLPAEHIETPTERLARLNKHRNIDLSATMLGDTAEKSKNPLKKAMRRRNAKTVQFAPPTYVEASDYDYSSDEGDGELFGGPAPKQVLEQQQQEAQKAEPEQEKGLEVQPLKLGGAKKDAKSDGDARASGEDARKEDEKQRASDDVDRPLDPKVSKNGTLRNTDSFFKDENTETRKITLTPNLLRDDSSTSTTGSRERGPSLESLEKNGFADKVKDDKKKKEKKSGMLSGLFKRKDKKAKGQLDSQDSDIEIRPDEADRSSPQLKRSEESSERPSAEQLAPQRQASKGKLQKSQRSRDDSPQKMKGILKTDSPTEATSDSIDGKPGQQQSSTMRLVPTEQIDSGRPSVEERPSNTMSSNNPFSKSYQKSEPKPEQVKRAKQRVQLDDFDTSDEDSDPFADPDAQTKPTQTESSEPTGRLSESPVHVTAADAQPSNKAPMQESEREPDPQHPPGLTQDNSSQETSSPVSTPTPEDSPLKTVPENSTLSTFRSENSSSPTHLSPTTAATIPPPSRPAPVSAKADREAQPSPPVSSESTQLPAWSDAALRVYLDDGSDVRDMLLVVNDTTGVMPVGRDHPIMRTLYVEESKTIQGMSSELDRLLNGLMEKRMKRNGSAASKASTTRSGTSAMSALR</sequence>
<feature type="compositionally biased region" description="Polar residues" evidence="3">
    <location>
        <begin position="733"/>
        <end position="755"/>
    </location>
</feature>
<feature type="compositionally biased region" description="Polar residues" evidence="3">
    <location>
        <begin position="13"/>
        <end position="22"/>
    </location>
</feature>
<dbReference type="Gene3D" id="2.30.30.40">
    <property type="entry name" value="SH3 Domains"/>
    <property type="match status" value="1"/>
</dbReference>
<feature type="compositionally biased region" description="Polar residues" evidence="3">
    <location>
        <begin position="81"/>
        <end position="94"/>
    </location>
</feature>
<feature type="compositionally biased region" description="Basic and acidic residues" evidence="3">
    <location>
        <begin position="672"/>
        <end position="697"/>
    </location>
</feature>
<feature type="compositionally biased region" description="Acidic residues" evidence="3">
    <location>
        <begin position="323"/>
        <end position="347"/>
    </location>
</feature>
<comment type="caution">
    <text evidence="5">The sequence shown here is derived from an EMBL/GenBank/DDBJ whole genome shotgun (WGS) entry which is preliminary data.</text>
</comment>
<dbReference type="PROSITE" id="PS50002">
    <property type="entry name" value="SH3"/>
    <property type="match status" value="1"/>
</dbReference>
<feature type="compositionally biased region" description="Basic and acidic residues" evidence="3">
    <location>
        <begin position="216"/>
        <end position="229"/>
    </location>
</feature>
<dbReference type="AlphaFoldDB" id="A0A9P4LG28"/>
<feature type="compositionally biased region" description="Basic and acidic residues" evidence="3">
    <location>
        <begin position="518"/>
        <end position="528"/>
    </location>
</feature>
<feature type="compositionally biased region" description="Low complexity" evidence="3">
    <location>
        <begin position="235"/>
        <end position="251"/>
    </location>
</feature>
<feature type="compositionally biased region" description="Basic and acidic residues" evidence="3">
    <location>
        <begin position="538"/>
        <end position="576"/>
    </location>
</feature>
<evidence type="ECO:0000313" key="5">
    <source>
        <dbReference type="EMBL" id="KAF2025156.1"/>
    </source>
</evidence>
<feature type="compositionally biased region" description="Basic and acidic residues" evidence="3">
    <location>
        <begin position="617"/>
        <end position="641"/>
    </location>
</feature>
<feature type="compositionally biased region" description="Basic and acidic residues" evidence="3">
    <location>
        <begin position="588"/>
        <end position="598"/>
    </location>
</feature>
<dbReference type="SUPFAM" id="SSF50044">
    <property type="entry name" value="SH3-domain"/>
    <property type="match status" value="1"/>
</dbReference>
<feature type="region of interest" description="Disordered" evidence="3">
    <location>
        <begin position="1032"/>
        <end position="1055"/>
    </location>
</feature>
<dbReference type="InterPro" id="IPR053039">
    <property type="entry name" value="Polarity_Bud-Selection_Reg"/>
</dbReference>
<dbReference type="OrthoDB" id="196165at2759"/>
<feature type="compositionally biased region" description="Polar residues" evidence="3">
    <location>
        <begin position="1036"/>
        <end position="1055"/>
    </location>
</feature>
<feature type="region of interest" description="Disordered" evidence="3">
    <location>
        <begin position="191"/>
        <end position="355"/>
    </location>
</feature>
<feature type="compositionally biased region" description="Polar residues" evidence="3">
    <location>
        <begin position="827"/>
        <end position="837"/>
    </location>
</feature>
<evidence type="ECO:0000259" key="4">
    <source>
        <dbReference type="PROSITE" id="PS50002"/>
    </source>
</evidence>
<dbReference type="GO" id="GO:0051286">
    <property type="term" value="C:cell tip"/>
    <property type="evidence" value="ECO:0007669"/>
    <property type="project" value="TreeGrafter"/>
</dbReference>
<dbReference type="GO" id="GO:0030950">
    <property type="term" value="P:establishment or maintenance of actin cytoskeleton polarity"/>
    <property type="evidence" value="ECO:0007669"/>
    <property type="project" value="TreeGrafter"/>
</dbReference>
<feature type="region of interest" description="Disordered" evidence="3">
    <location>
        <begin position="458"/>
        <end position="479"/>
    </location>
</feature>
<feature type="compositionally biased region" description="Basic residues" evidence="3">
    <location>
        <begin position="462"/>
        <end position="473"/>
    </location>
</feature>
<evidence type="ECO:0000256" key="1">
    <source>
        <dbReference type="ARBA" id="ARBA00022443"/>
    </source>
</evidence>
<dbReference type="Proteomes" id="UP000799777">
    <property type="component" value="Unassembled WGS sequence"/>
</dbReference>
<organism evidence="5 6">
    <name type="scientific">Setomelanomma holmii</name>
    <dbReference type="NCBI Taxonomy" id="210430"/>
    <lineage>
        <taxon>Eukaryota</taxon>
        <taxon>Fungi</taxon>
        <taxon>Dikarya</taxon>
        <taxon>Ascomycota</taxon>
        <taxon>Pezizomycotina</taxon>
        <taxon>Dothideomycetes</taxon>
        <taxon>Pleosporomycetidae</taxon>
        <taxon>Pleosporales</taxon>
        <taxon>Pleosporineae</taxon>
        <taxon>Phaeosphaeriaceae</taxon>
        <taxon>Setomelanomma</taxon>
    </lineage>
</organism>
<feature type="domain" description="SH3" evidence="4">
    <location>
        <begin position="374"/>
        <end position="435"/>
    </location>
</feature>
<feature type="compositionally biased region" description="Basic and acidic residues" evidence="3">
    <location>
        <begin position="68"/>
        <end position="80"/>
    </location>
</feature>
<feature type="compositionally biased region" description="Polar residues" evidence="3">
    <location>
        <begin position="198"/>
        <end position="215"/>
    </location>
</feature>
<feature type="compositionally biased region" description="Polar residues" evidence="3">
    <location>
        <begin position="903"/>
        <end position="922"/>
    </location>
</feature>
<feature type="region of interest" description="Disordered" evidence="3">
    <location>
        <begin position="486"/>
        <end position="505"/>
    </location>
</feature>
<feature type="compositionally biased region" description="Basic and acidic residues" evidence="3">
    <location>
        <begin position="258"/>
        <end position="271"/>
    </location>
</feature>
<accession>A0A9P4LG28</accession>
<dbReference type="SMART" id="SM00326">
    <property type="entry name" value="SH3"/>
    <property type="match status" value="1"/>
</dbReference>
<evidence type="ECO:0000256" key="3">
    <source>
        <dbReference type="SAM" id="MobiDB-lite"/>
    </source>
</evidence>
<feature type="region of interest" description="Disordered" evidence="3">
    <location>
        <begin position="1"/>
        <end position="171"/>
    </location>
</feature>
<feature type="compositionally biased region" description="Polar residues" evidence="3">
    <location>
        <begin position="775"/>
        <end position="788"/>
    </location>
</feature>
<feature type="compositionally biased region" description="Acidic residues" evidence="3">
    <location>
        <begin position="487"/>
        <end position="498"/>
    </location>
</feature>
<feature type="compositionally biased region" description="Basic and acidic residues" evidence="3">
    <location>
        <begin position="46"/>
        <end position="57"/>
    </location>
</feature>
<proteinExistence type="predicted"/>
<evidence type="ECO:0000313" key="6">
    <source>
        <dbReference type="Proteomes" id="UP000799777"/>
    </source>
</evidence>